<proteinExistence type="predicted"/>
<evidence type="ECO:0000256" key="1">
    <source>
        <dbReference type="ARBA" id="ARBA00023002"/>
    </source>
</evidence>
<feature type="domain" description="GFO/IDH/MocA-like oxidoreductase" evidence="3">
    <location>
        <begin position="132"/>
        <end position="265"/>
    </location>
</feature>
<sequence length="367" mass="40131">MNKVKVGVIGCGNISGIYFENLTKTFVNIEVHACADLIEDRAKEAAEKYNIPNIFSTEELLQCEDIQIVLNLTIPKIHFDVCKQTLLAGKHVYVEKPLSLTMEQGNELLALAKEKNLMVGCAPDTFLGAGLQTCRKLIEDGFIGKPVAATAFMVCHGHEGWHPDPEFYYDIGGGPMFDMGPYYLTALVSLLGEAKTVCGMTKISFPQRTITSSKKFGEVIDVKIPTHVAGTIEFQNGAIATIITSFDVWASKLPRIEIYGSIGTLIVPDPNAFGGPVLLKTAHGDEFKEIPLTHIYAENSRGIGVADMARCIKTGDKPRASGELANHVLEIMHSFHISYNTKKYIELSTSCQQSKPLAMGLSKGYVI</sequence>
<organism evidence="4 5">
    <name type="scientific">Clostridium puniceum</name>
    <dbReference type="NCBI Taxonomy" id="29367"/>
    <lineage>
        <taxon>Bacteria</taxon>
        <taxon>Bacillati</taxon>
        <taxon>Bacillota</taxon>
        <taxon>Clostridia</taxon>
        <taxon>Eubacteriales</taxon>
        <taxon>Clostridiaceae</taxon>
        <taxon>Clostridium</taxon>
    </lineage>
</organism>
<evidence type="ECO:0000313" key="5">
    <source>
        <dbReference type="Proteomes" id="UP000190890"/>
    </source>
</evidence>
<dbReference type="Pfam" id="PF22725">
    <property type="entry name" value="GFO_IDH_MocA_C3"/>
    <property type="match status" value="1"/>
</dbReference>
<dbReference type="InterPro" id="IPR055170">
    <property type="entry name" value="GFO_IDH_MocA-like_dom"/>
</dbReference>
<dbReference type="EMBL" id="LZZM01000119">
    <property type="protein sequence ID" value="OOM78768.1"/>
    <property type="molecule type" value="Genomic_DNA"/>
</dbReference>
<dbReference type="Gene3D" id="3.30.360.10">
    <property type="entry name" value="Dihydrodipicolinate Reductase, domain 2"/>
    <property type="match status" value="1"/>
</dbReference>
<evidence type="ECO:0000259" key="3">
    <source>
        <dbReference type="Pfam" id="PF22725"/>
    </source>
</evidence>
<comment type="caution">
    <text evidence="4">The sequence shown here is derived from an EMBL/GenBank/DDBJ whole genome shotgun (WGS) entry which is preliminary data.</text>
</comment>
<evidence type="ECO:0000259" key="2">
    <source>
        <dbReference type="Pfam" id="PF01408"/>
    </source>
</evidence>
<name>A0A1S8TLX0_9CLOT</name>
<gene>
    <name evidence="4" type="primary">afr_1</name>
    <name evidence="4" type="ORF">CLPUN_18160</name>
</gene>
<dbReference type="AlphaFoldDB" id="A0A1S8TLX0"/>
<dbReference type="InterPro" id="IPR000683">
    <property type="entry name" value="Gfo/Idh/MocA-like_OxRdtase_N"/>
</dbReference>
<dbReference type="PANTHER" id="PTHR43818:SF11">
    <property type="entry name" value="BCDNA.GH03377"/>
    <property type="match status" value="1"/>
</dbReference>
<dbReference type="STRING" id="29367.CLPUN_18160"/>
<accession>A0A1S8TLX0</accession>
<dbReference type="Gene3D" id="3.40.50.720">
    <property type="entry name" value="NAD(P)-binding Rossmann-like Domain"/>
    <property type="match status" value="1"/>
</dbReference>
<dbReference type="InterPro" id="IPR050463">
    <property type="entry name" value="Gfo/Idh/MocA_oxidrdct_glycsds"/>
</dbReference>
<dbReference type="PANTHER" id="PTHR43818">
    <property type="entry name" value="BCDNA.GH03377"/>
    <property type="match status" value="1"/>
</dbReference>
<dbReference type="Pfam" id="PF01408">
    <property type="entry name" value="GFO_IDH_MocA"/>
    <property type="match status" value="1"/>
</dbReference>
<dbReference type="GO" id="GO:0033712">
    <property type="term" value="F:1,5-anhydro-D-fructose reductase (1,5-anhydro-D-mannitol-forming) activity"/>
    <property type="evidence" value="ECO:0007669"/>
    <property type="project" value="UniProtKB-EC"/>
</dbReference>
<protein>
    <submittedName>
        <fullName evidence="4">1,5-anhydro-D-fructose reductase</fullName>
        <ecNumber evidence="4">1.1.1.292</ecNumber>
    </submittedName>
</protein>
<dbReference type="SUPFAM" id="SSF51735">
    <property type="entry name" value="NAD(P)-binding Rossmann-fold domains"/>
    <property type="match status" value="1"/>
</dbReference>
<dbReference type="SUPFAM" id="SSF55347">
    <property type="entry name" value="Glyceraldehyde-3-phosphate dehydrogenase-like, C-terminal domain"/>
    <property type="match status" value="1"/>
</dbReference>
<dbReference type="InterPro" id="IPR036291">
    <property type="entry name" value="NAD(P)-bd_dom_sf"/>
</dbReference>
<evidence type="ECO:0000313" key="4">
    <source>
        <dbReference type="EMBL" id="OOM78768.1"/>
    </source>
</evidence>
<dbReference type="RefSeq" id="WP_077846982.1">
    <property type="nucleotide sequence ID" value="NZ_LZZM01000119.1"/>
</dbReference>
<dbReference type="GO" id="GO:0000166">
    <property type="term" value="F:nucleotide binding"/>
    <property type="evidence" value="ECO:0007669"/>
    <property type="project" value="InterPro"/>
</dbReference>
<dbReference type="Proteomes" id="UP000190890">
    <property type="component" value="Unassembled WGS sequence"/>
</dbReference>
<reference evidence="4 5" key="1">
    <citation type="submission" date="2016-05" db="EMBL/GenBank/DDBJ databases">
        <title>Microbial solvent formation.</title>
        <authorList>
            <person name="Poehlein A."/>
            <person name="Montoya Solano J.D."/>
            <person name="Flitsch S."/>
            <person name="Krabben P."/>
            <person name="Duerre P."/>
            <person name="Daniel R."/>
        </authorList>
    </citation>
    <scope>NUCLEOTIDE SEQUENCE [LARGE SCALE GENOMIC DNA]</scope>
    <source>
        <strain evidence="4 5">DSM 2619</strain>
    </source>
</reference>
<keyword evidence="5" id="KW-1185">Reference proteome</keyword>
<keyword evidence="1 4" id="KW-0560">Oxidoreductase</keyword>
<feature type="domain" description="Gfo/Idh/MocA-like oxidoreductase N-terminal" evidence="2">
    <location>
        <begin position="4"/>
        <end position="120"/>
    </location>
</feature>
<dbReference type="EC" id="1.1.1.292" evidence="4"/>
<dbReference type="OrthoDB" id="9815825at2"/>